<dbReference type="STRING" id="563176.SAMN04488090_1759"/>
<dbReference type="OrthoDB" id="25394at2"/>
<organism evidence="2 3">
    <name type="scientific">Siphonobacter aquaeclarae</name>
    <dbReference type="NCBI Taxonomy" id="563176"/>
    <lineage>
        <taxon>Bacteria</taxon>
        <taxon>Pseudomonadati</taxon>
        <taxon>Bacteroidota</taxon>
        <taxon>Cytophagia</taxon>
        <taxon>Cytophagales</taxon>
        <taxon>Cytophagaceae</taxon>
        <taxon>Siphonobacter</taxon>
    </lineage>
</organism>
<dbReference type="SMART" id="SM00464">
    <property type="entry name" value="LON"/>
    <property type="match status" value="1"/>
</dbReference>
<proteinExistence type="predicted"/>
<dbReference type="Gene3D" id="2.30.130.40">
    <property type="entry name" value="LON domain-like"/>
    <property type="match status" value="1"/>
</dbReference>
<keyword evidence="3" id="KW-1185">Reference proteome</keyword>
<dbReference type="Proteomes" id="UP000198901">
    <property type="component" value="Unassembled WGS sequence"/>
</dbReference>
<evidence type="ECO:0000313" key="2">
    <source>
        <dbReference type="EMBL" id="SDL78235.1"/>
    </source>
</evidence>
<protein>
    <recommendedName>
        <fullName evidence="1">Lon N-terminal domain-containing protein</fullName>
    </recommendedName>
</protein>
<gene>
    <name evidence="2" type="ORF">SAMN04488090_1759</name>
</gene>
<dbReference type="PANTHER" id="PTHR46732:SF8">
    <property type="entry name" value="ATP-DEPENDENT PROTEASE LA (LON) DOMAIN PROTEIN"/>
    <property type="match status" value="1"/>
</dbReference>
<dbReference type="InterPro" id="IPR015947">
    <property type="entry name" value="PUA-like_sf"/>
</dbReference>
<dbReference type="EMBL" id="FNGS01000003">
    <property type="protein sequence ID" value="SDL78235.1"/>
    <property type="molecule type" value="Genomic_DNA"/>
</dbReference>
<reference evidence="2 3" key="1">
    <citation type="submission" date="2016-10" db="EMBL/GenBank/DDBJ databases">
        <authorList>
            <person name="de Groot N.N."/>
        </authorList>
    </citation>
    <scope>NUCLEOTIDE SEQUENCE [LARGE SCALE GENOMIC DNA]</scope>
    <source>
        <strain evidence="2 3">DSM 21668</strain>
    </source>
</reference>
<dbReference type="InterPro" id="IPR003111">
    <property type="entry name" value="Lon_prtase_N"/>
</dbReference>
<sequence>MAFLPLFPLNLVAFPGESLNLHIFEPRYIQLINECIREEKTFGIPVYLRNTIMSFGTEMSVSQVYKRYEDGRMDIRTKGKRVFQLDRFINPVPDRLYAGGEVTLLDNTPLPEVMSGLLDRVRKLYHLLQVPFHFDLETGNFSFEVAHKVGLSLDQEYDLLRLLSESERQVFLIRHLEEVLPVVSEMERTKERIRMNGHFRSPDLLNF</sequence>
<dbReference type="PANTHER" id="PTHR46732">
    <property type="entry name" value="ATP-DEPENDENT PROTEASE LA (LON) DOMAIN PROTEIN"/>
    <property type="match status" value="1"/>
</dbReference>
<evidence type="ECO:0000313" key="3">
    <source>
        <dbReference type="Proteomes" id="UP000198901"/>
    </source>
</evidence>
<accession>A0A1G9MX89</accession>
<dbReference type="SUPFAM" id="SSF88697">
    <property type="entry name" value="PUA domain-like"/>
    <property type="match status" value="1"/>
</dbReference>
<name>A0A1G9MX89_9BACT</name>
<dbReference type="Pfam" id="PF02190">
    <property type="entry name" value="LON_substr_bdg"/>
    <property type="match status" value="1"/>
</dbReference>
<dbReference type="RefSeq" id="WP_093200564.1">
    <property type="nucleotide sequence ID" value="NZ_FNGS01000003.1"/>
</dbReference>
<evidence type="ECO:0000259" key="1">
    <source>
        <dbReference type="SMART" id="SM00464"/>
    </source>
</evidence>
<dbReference type="InterPro" id="IPR046336">
    <property type="entry name" value="Lon_prtase_N_sf"/>
</dbReference>
<feature type="domain" description="Lon N-terminal" evidence="1">
    <location>
        <begin position="3"/>
        <end position="178"/>
    </location>
</feature>
<dbReference type="AlphaFoldDB" id="A0A1G9MX89"/>